<dbReference type="EMBL" id="VLLL01000008">
    <property type="protein sequence ID" value="TWJ08184.1"/>
    <property type="molecule type" value="Genomic_DNA"/>
</dbReference>
<dbReference type="RefSeq" id="WP_147142438.1">
    <property type="nucleotide sequence ID" value="NZ_BAABIJ010000004.1"/>
</dbReference>
<dbReference type="AlphaFoldDB" id="A0A562URF1"/>
<comment type="caution">
    <text evidence="1">The sequence shown here is derived from an EMBL/GenBank/DDBJ whole genome shotgun (WGS) entry which is preliminary data.</text>
</comment>
<keyword evidence="2" id="KW-1185">Reference proteome</keyword>
<dbReference type="Proteomes" id="UP000321617">
    <property type="component" value="Unassembled WGS sequence"/>
</dbReference>
<sequence>MSRPEQGVVVLAGEDRNDREFLRLLLNDICPESVGRVAEIKDAVRLRAANQQLASRVKALHKLAKGVAARKRAPLACLIVCEDYDAVECTAARHAQQRVQAELTRQIGGSHYLLATAELEAWLLLYPDVLDGYQTGWRVPKQRRRIDTGMIHDPKQVLKSEVSSPKRRYRESDAIEILRRVLGTGQLHNPTGRNTSWHHLHTELTNCLHHA</sequence>
<reference evidence="1 2" key="1">
    <citation type="journal article" date="2013" name="Stand. Genomic Sci.">
        <title>Genomic Encyclopedia of Type Strains, Phase I: The one thousand microbial genomes (KMG-I) project.</title>
        <authorList>
            <person name="Kyrpides N.C."/>
            <person name="Woyke T."/>
            <person name="Eisen J.A."/>
            <person name="Garrity G."/>
            <person name="Lilburn T.G."/>
            <person name="Beck B.J."/>
            <person name="Whitman W.B."/>
            <person name="Hugenholtz P."/>
            <person name="Klenk H.P."/>
        </authorList>
    </citation>
    <scope>NUCLEOTIDE SEQUENCE [LARGE SCALE GENOMIC DNA]</scope>
    <source>
        <strain evidence="1 2">DSM 45044</strain>
    </source>
</reference>
<evidence type="ECO:0008006" key="3">
    <source>
        <dbReference type="Google" id="ProtNLM"/>
    </source>
</evidence>
<dbReference type="OrthoDB" id="5198169at2"/>
<evidence type="ECO:0000313" key="2">
    <source>
        <dbReference type="Proteomes" id="UP000321617"/>
    </source>
</evidence>
<evidence type="ECO:0000313" key="1">
    <source>
        <dbReference type="EMBL" id="TWJ08184.1"/>
    </source>
</evidence>
<protein>
    <recommendedName>
        <fullName evidence="3">DUF4276 family protein</fullName>
    </recommendedName>
</protein>
<organism evidence="1 2">
    <name type="scientific">Stackebrandtia albiflava</name>
    <dbReference type="NCBI Taxonomy" id="406432"/>
    <lineage>
        <taxon>Bacteria</taxon>
        <taxon>Bacillati</taxon>
        <taxon>Actinomycetota</taxon>
        <taxon>Actinomycetes</taxon>
        <taxon>Glycomycetales</taxon>
        <taxon>Glycomycetaceae</taxon>
        <taxon>Stackebrandtia</taxon>
    </lineage>
</organism>
<name>A0A562URF1_9ACTN</name>
<accession>A0A562URF1</accession>
<proteinExistence type="predicted"/>
<gene>
    <name evidence="1" type="ORF">LX16_4405</name>
</gene>